<keyword evidence="10 18" id="KW-0106">Calcium</keyword>
<dbReference type="OrthoDB" id="2113341at2759"/>
<evidence type="ECO:0000256" key="10">
    <source>
        <dbReference type="ARBA" id="ARBA00022837"/>
    </source>
</evidence>
<keyword evidence="5 21" id="KW-0964">Secreted</keyword>
<dbReference type="Pfam" id="PF00141">
    <property type="entry name" value="peroxidase"/>
    <property type="match status" value="1"/>
</dbReference>
<keyword evidence="8 18" id="KW-0479">Metal-binding</keyword>
<keyword evidence="14" id="KW-0325">Glycoprotein</keyword>
<dbReference type="STRING" id="4555.K3YU78"/>
<dbReference type="InterPro" id="IPR019793">
    <property type="entry name" value="Peroxidases_heam-ligand_BS"/>
</dbReference>
<dbReference type="RefSeq" id="XP_004954610.1">
    <property type="nucleotide sequence ID" value="XM_004954553.3"/>
</dbReference>
<feature type="active site" description="Proton acceptor" evidence="16">
    <location>
        <position position="73"/>
    </location>
</feature>
<protein>
    <recommendedName>
        <fullName evidence="21">Peroxidase</fullName>
        <ecNumber evidence="21">1.11.1.7</ecNumber>
    </recommendedName>
</protein>
<keyword evidence="9 21" id="KW-0732">Signal</keyword>
<dbReference type="GeneID" id="101768840"/>
<dbReference type="GO" id="GO:0140825">
    <property type="term" value="F:lactoperoxidase activity"/>
    <property type="evidence" value="ECO:0007669"/>
    <property type="project" value="UniProtKB-EC"/>
</dbReference>
<feature type="chain" id="PRO_5009997888" description="Peroxidase" evidence="21">
    <location>
        <begin position="25"/>
        <end position="318"/>
    </location>
</feature>
<evidence type="ECO:0000256" key="19">
    <source>
        <dbReference type="PIRSR" id="PIRSR600823-4"/>
    </source>
</evidence>
<reference evidence="24" key="3">
    <citation type="submission" date="2018-08" db="UniProtKB">
        <authorList>
            <consortium name="EnsemblPlants"/>
        </authorList>
    </citation>
    <scope>IDENTIFICATION</scope>
    <source>
        <strain evidence="24">Yugu1</strain>
    </source>
</reference>
<feature type="binding site" description="axial binding residue" evidence="18">
    <location>
        <position position="207"/>
    </location>
    <ligand>
        <name>heme b</name>
        <dbReference type="ChEBI" id="CHEBI:60344"/>
    </ligand>
    <ligandPart>
        <name>Fe</name>
        <dbReference type="ChEBI" id="CHEBI:18248"/>
    </ligandPart>
</feature>
<evidence type="ECO:0000256" key="18">
    <source>
        <dbReference type="PIRSR" id="PIRSR600823-3"/>
    </source>
</evidence>
<feature type="binding site" evidence="18">
    <location>
        <position position="77"/>
    </location>
    <ligand>
        <name>Ca(2+)</name>
        <dbReference type="ChEBI" id="CHEBI:29108"/>
        <label>1</label>
    </ligand>
</feature>
<keyword evidence="11 21" id="KW-0560">Oxidoreductase</keyword>
<feature type="binding site" evidence="18">
    <location>
        <position position="241"/>
    </location>
    <ligand>
        <name>Ca(2+)</name>
        <dbReference type="ChEBI" id="CHEBI:29108"/>
        <label>2</label>
    </ligand>
</feature>
<reference evidence="23" key="2">
    <citation type="submission" date="2015-07" db="EMBL/GenBank/DDBJ databases">
        <authorList>
            <person name="Noorani M."/>
        </authorList>
    </citation>
    <scope>NUCLEOTIDE SEQUENCE</scope>
    <source>
        <strain evidence="23">Yugu1</strain>
    </source>
</reference>
<feature type="binding site" evidence="18">
    <location>
        <position position="81"/>
    </location>
    <ligand>
        <name>Ca(2+)</name>
        <dbReference type="ChEBI" id="CHEBI:29108"/>
        <label>1</label>
    </ligand>
</feature>
<dbReference type="PANTHER" id="PTHR31388:SF264">
    <property type="entry name" value="PEROXIDASE 59"/>
    <property type="match status" value="1"/>
</dbReference>
<evidence type="ECO:0000256" key="6">
    <source>
        <dbReference type="ARBA" id="ARBA00022559"/>
    </source>
</evidence>
<evidence type="ECO:0000256" key="13">
    <source>
        <dbReference type="ARBA" id="ARBA00023157"/>
    </source>
</evidence>
<evidence type="ECO:0000256" key="7">
    <source>
        <dbReference type="ARBA" id="ARBA00022617"/>
    </source>
</evidence>
<dbReference type="eggNOG" id="ENOG502QQ2M">
    <property type="taxonomic scope" value="Eukaryota"/>
</dbReference>
<dbReference type="PROSITE" id="PS00436">
    <property type="entry name" value="PEROXIDASE_2"/>
    <property type="match status" value="1"/>
</dbReference>
<comment type="catalytic activity">
    <reaction evidence="1 21">
        <text>2 a phenolic donor + H2O2 = 2 a phenolic radical donor + 2 H2O</text>
        <dbReference type="Rhea" id="RHEA:56136"/>
        <dbReference type="ChEBI" id="CHEBI:15377"/>
        <dbReference type="ChEBI" id="CHEBI:16240"/>
        <dbReference type="ChEBI" id="CHEBI:139520"/>
        <dbReference type="ChEBI" id="CHEBI:139521"/>
        <dbReference type="EC" id="1.11.1.7"/>
    </reaction>
</comment>
<evidence type="ECO:0000256" key="15">
    <source>
        <dbReference type="ARBA" id="ARBA00023324"/>
    </source>
</evidence>
<gene>
    <name evidence="24" type="primary">LOC101768840</name>
    <name evidence="23" type="ORF">SETIT_1G022400v2</name>
</gene>
<dbReference type="AlphaFoldDB" id="K3YU78"/>
<feature type="disulfide bond" evidence="20">
    <location>
        <begin position="214"/>
        <end position="226"/>
    </location>
</feature>
<feature type="binding site" evidence="18">
    <location>
        <position position="79"/>
    </location>
    <ligand>
        <name>Ca(2+)</name>
        <dbReference type="ChEBI" id="CHEBI:29108"/>
        <label>1</label>
    </ligand>
</feature>
<dbReference type="GO" id="GO:0005576">
    <property type="term" value="C:extracellular region"/>
    <property type="evidence" value="ECO:0007669"/>
    <property type="project" value="UniProtKB-SubCell"/>
</dbReference>
<comment type="similarity">
    <text evidence="21">Belongs to the peroxidase family. Classical plant (class III) peroxidase subfamily.</text>
</comment>
<dbReference type="CDD" id="cd00693">
    <property type="entry name" value="secretory_peroxidase"/>
    <property type="match status" value="1"/>
</dbReference>
<dbReference type="Gene3D" id="1.10.520.10">
    <property type="match status" value="1"/>
</dbReference>
<feature type="domain" description="Plant heme peroxidase family profile" evidence="22">
    <location>
        <begin position="25"/>
        <end position="317"/>
    </location>
</feature>
<dbReference type="Proteomes" id="UP000004995">
    <property type="component" value="Unassembled WGS sequence"/>
</dbReference>
<keyword evidence="13 20" id="KW-1015">Disulfide bond</keyword>
<evidence type="ECO:0000256" key="11">
    <source>
        <dbReference type="ARBA" id="ARBA00023002"/>
    </source>
</evidence>
<dbReference type="KEGG" id="sita:101768840"/>
<dbReference type="InterPro" id="IPR019794">
    <property type="entry name" value="Peroxidases_AS"/>
</dbReference>
<dbReference type="PRINTS" id="PR00461">
    <property type="entry name" value="PLPEROXIDASE"/>
</dbReference>
<dbReference type="PROSITE" id="PS50873">
    <property type="entry name" value="PEROXIDASE_4"/>
    <property type="match status" value="1"/>
</dbReference>
<evidence type="ECO:0000313" key="25">
    <source>
        <dbReference type="Proteomes" id="UP000004995"/>
    </source>
</evidence>
<dbReference type="HOGENOM" id="CLU_010543_0_1_1"/>
<feature type="disulfide bond" evidence="20">
    <location>
        <begin position="135"/>
        <end position="313"/>
    </location>
</feature>
<dbReference type="EMBL" id="AGNK02000026">
    <property type="status" value="NOT_ANNOTATED_CDS"/>
    <property type="molecule type" value="Genomic_DNA"/>
</dbReference>
<dbReference type="SUPFAM" id="SSF48113">
    <property type="entry name" value="Heme-dependent peroxidases"/>
    <property type="match status" value="1"/>
</dbReference>
<dbReference type="GO" id="GO:0006979">
    <property type="term" value="P:response to oxidative stress"/>
    <property type="evidence" value="ECO:0007669"/>
    <property type="project" value="UniProtKB-UniRule"/>
</dbReference>
<dbReference type="Gene3D" id="1.10.420.10">
    <property type="entry name" value="Peroxidase, domain 2"/>
    <property type="match status" value="1"/>
</dbReference>
<evidence type="ECO:0000256" key="17">
    <source>
        <dbReference type="PIRSR" id="PIRSR600823-2"/>
    </source>
</evidence>
<dbReference type="EnsemblPlants" id="KQL27946">
    <property type="protein sequence ID" value="KQL27946"/>
    <property type="gene ID" value="SETIT_017824mg"/>
</dbReference>
<feature type="binding site" evidence="18">
    <location>
        <position position="83"/>
    </location>
    <ligand>
        <name>Ca(2+)</name>
        <dbReference type="ChEBI" id="CHEBI:29108"/>
        <label>1</label>
    </ligand>
</feature>
<name>K3YU78_SETIT</name>
<dbReference type="InterPro" id="IPR002016">
    <property type="entry name" value="Haem_peroxidase"/>
</dbReference>
<accession>K3YU78</accession>
<feature type="signal peptide" evidence="21">
    <location>
        <begin position="1"/>
        <end position="24"/>
    </location>
</feature>
<feature type="binding site" evidence="18">
    <location>
        <position position="246"/>
    </location>
    <ligand>
        <name>Ca(2+)</name>
        <dbReference type="ChEBI" id="CHEBI:29108"/>
        <label>2</label>
    </ligand>
</feature>
<evidence type="ECO:0000259" key="22">
    <source>
        <dbReference type="PROSITE" id="PS50873"/>
    </source>
</evidence>
<evidence type="ECO:0000256" key="2">
    <source>
        <dbReference type="ARBA" id="ARBA00002322"/>
    </source>
</evidence>
<comment type="subcellular location">
    <subcellularLocation>
        <location evidence="3 21">Secreted</location>
    </subcellularLocation>
</comment>
<evidence type="ECO:0000256" key="9">
    <source>
        <dbReference type="ARBA" id="ARBA00022729"/>
    </source>
</evidence>
<comment type="cofactor">
    <cofactor evidence="18 21">
        <name>Ca(2+)</name>
        <dbReference type="ChEBI" id="CHEBI:29108"/>
    </cofactor>
    <text evidence="18 21">Binds 2 calcium ions per subunit.</text>
</comment>
<dbReference type="GO" id="GO:0020037">
    <property type="term" value="F:heme binding"/>
    <property type="evidence" value="ECO:0007669"/>
    <property type="project" value="UniProtKB-UniRule"/>
</dbReference>
<reference evidence="23 25" key="1">
    <citation type="journal article" date="2012" name="Nat. Biotechnol.">
        <title>Reference genome sequence of the model plant Setaria.</title>
        <authorList>
            <person name="Bennetzen J.L."/>
            <person name="Schmutz J."/>
            <person name="Wang H."/>
            <person name="Percifield R."/>
            <person name="Hawkins J."/>
            <person name="Pontaroli A.C."/>
            <person name="Estep M."/>
            <person name="Feng L."/>
            <person name="Vaughn J.N."/>
            <person name="Grimwood J."/>
            <person name="Jenkins J."/>
            <person name="Barry K."/>
            <person name="Lindquist E."/>
            <person name="Hellsten U."/>
            <person name="Deshpande S."/>
            <person name="Wang X."/>
            <person name="Wu X."/>
            <person name="Mitros T."/>
            <person name="Triplett J."/>
            <person name="Yang X."/>
            <person name="Ye C.Y."/>
            <person name="Mauro-Herrera M."/>
            <person name="Wang L."/>
            <person name="Li P."/>
            <person name="Sharma M."/>
            <person name="Sharma R."/>
            <person name="Ronald P.C."/>
            <person name="Panaud O."/>
            <person name="Kellogg E.A."/>
            <person name="Brutnell T.P."/>
            <person name="Doust A.N."/>
            <person name="Tuskan G.A."/>
            <person name="Rokhsar D."/>
            <person name="Devos K.M."/>
        </authorList>
    </citation>
    <scope>NUCLEOTIDE SEQUENCE [LARGE SCALE GENOMIC DNA]</scope>
    <source>
        <strain evidence="25">cv. Yugu1</strain>
        <strain evidence="23">Yugu1</strain>
    </source>
</reference>
<dbReference type="EMBL" id="CM003528">
    <property type="protein sequence ID" value="RCV04704.1"/>
    <property type="molecule type" value="Genomic_DNA"/>
</dbReference>
<evidence type="ECO:0000256" key="12">
    <source>
        <dbReference type="ARBA" id="ARBA00023004"/>
    </source>
</evidence>
<evidence type="ECO:0000256" key="4">
    <source>
        <dbReference type="ARBA" id="ARBA00006873"/>
    </source>
</evidence>
<evidence type="ECO:0000313" key="24">
    <source>
        <dbReference type="EnsemblPlants" id="KQL27946"/>
    </source>
</evidence>
<feature type="binding site" evidence="18">
    <location>
        <position position="238"/>
    </location>
    <ligand>
        <name>Ca(2+)</name>
        <dbReference type="ChEBI" id="CHEBI:29108"/>
        <label>2</label>
    </ligand>
</feature>
<keyword evidence="12 18" id="KW-0408">Iron</keyword>
<dbReference type="Gramene" id="KQL27946">
    <property type="protein sequence ID" value="KQL27946"/>
    <property type="gene ID" value="SETIT_017824mg"/>
</dbReference>
<keyword evidence="15 21" id="KW-0376">Hydrogen peroxide</keyword>
<dbReference type="PANTHER" id="PTHR31388">
    <property type="entry name" value="PEROXIDASE 72-RELATED"/>
    <property type="match status" value="1"/>
</dbReference>
<evidence type="ECO:0000256" key="5">
    <source>
        <dbReference type="ARBA" id="ARBA00022525"/>
    </source>
</evidence>
<organism evidence="24 25">
    <name type="scientific">Setaria italica</name>
    <name type="common">Foxtail millet</name>
    <name type="synonym">Panicum italicum</name>
    <dbReference type="NCBI Taxonomy" id="4555"/>
    <lineage>
        <taxon>Eukaryota</taxon>
        <taxon>Viridiplantae</taxon>
        <taxon>Streptophyta</taxon>
        <taxon>Embryophyta</taxon>
        <taxon>Tracheophyta</taxon>
        <taxon>Spermatophyta</taxon>
        <taxon>Magnoliopsida</taxon>
        <taxon>Liliopsida</taxon>
        <taxon>Poales</taxon>
        <taxon>Poaceae</taxon>
        <taxon>PACMAD clade</taxon>
        <taxon>Panicoideae</taxon>
        <taxon>Panicodae</taxon>
        <taxon>Paniceae</taxon>
        <taxon>Cenchrinae</taxon>
        <taxon>Setaria</taxon>
    </lineage>
</organism>
<dbReference type="GO" id="GO:0009505">
    <property type="term" value="C:plant-type cell wall"/>
    <property type="evidence" value="ECO:0000318"/>
    <property type="project" value="GO_Central"/>
</dbReference>
<evidence type="ECO:0000256" key="21">
    <source>
        <dbReference type="RuleBase" id="RU362060"/>
    </source>
</evidence>
<dbReference type="EC" id="1.11.1.7" evidence="21"/>
<sequence>MASSTAGGHCFLLALLLLSSAAYGQLSENFYAATNCSNLDEIVKREVSRTLFTVPPPDGGRRMGASLLRLFFHDSFVQGCDASVLLDINTDVRKGRIILSSEKQASPNFNSLRGFDVIDRIKDEVERNCPGVVSCADILALAARAAVVALEGPTWPLLLGRRDSTTANMTEANNALPGPNSNLDELIGKFHNKSFNARELVALSGAHTIGQAQCQFADPKQQKARCPNGVVGKTASLDVHTPEVFDNRYYGNLTKDGLLHSDQVLTSRDDVKAFVEEYKSNQDTFFRDFASAMKRMSELGVLTGTNGQIRTDCSRVLN</sequence>
<evidence type="ECO:0000256" key="16">
    <source>
        <dbReference type="PIRSR" id="PIRSR600823-1"/>
    </source>
</evidence>
<evidence type="ECO:0000256" key="20">
    <source>
        <dbReference type="PIRSR" id="PIRSR600823-5"/>
    </source>
</evidence>
<proteinExistence type="inferred from homology"/>
<dbReference type="InterPro" id="IPR000823">
    <property type="entry name" value="Peroxidase_pln"/>
</dbReference>
<evidence type="ECO:0000256" key="1">
    <source>
        <dbReference type="ARBA" id="ARBA00000189"/>
    </source>
</evidence>
<feature type="site" description="Transition state stabilizer" evidence="19">
    <location>
        <position position="69"/>
    </location>
</feature>
<dbReference type="GO" id="GO:0042744">
    <property type="term" value="P:hydrogen peroxide catabolic process"/>
    <property type="evidence" value="ECO:0007669"/>
    <property type="project" value="UniProtKB-KW"/>
</dbReference>
<dbReference type="GO" id="GO:0046872">
    <property type="term" value="F:metal ion binding"/>
    <property type="evidence" value="ECO:0007669"/>
    <property type="project" value="UniProtKB-UniRule"/>
</dbReference>
<comment type="similarity">
    <text evidence="4">Belongs to the peroxidase family. Ascorbate peroxidase subfamily.</text>
</comment>
<dbReference type="InterPro" id="IPR033905">
    <property type="entry name" value="Secretory_peroxidase"/>
</dbReference>
<comment type="cofactor">
    <cofactor evidence="18 21">
        <name>heme b</name>
        <dbReference type="ChEBI" id="CHEBI:60344"/>
    </cofactor>
    <text evidence="18 21">Binds 1 heme b (iron(II)-protoporphyrin IX) group per subunit.</text>
</comment>
<evidence type="ECO:0000256" key="14">
    <source>
        <dbReference type="ARBA" id="ARBA00023180"/>
    </source>
</evidence>
<evidence type="ECO:0000256" key="3">
    <source>
        <dbReference type="ARBA" id="ARBA00004613"/>
    </source>
</evidence>
<keyword evidence="6 21" id="KW-0575">Peroxidase</keyword>
<keyword evidence="7 21" id="KW-0349">Heme</keyword>
<evidence type="ECO:0000313" key="23">
    <source>
        <dbReference type="EMBL" id="RCV04704.1"/>
    </source>
</evidence>
<dbReference type="PROSITE" id="PS00435">
    <property type="entry name" value="PEROXIDASE_1"/>
    <property type="match status" value="1"/>
</dbReference>
<evidence type="ECO:0000256" key="8">
    <source>
        <dbReference type="ARBA" id="ARBA00022723"/>
    </source>
</evidence>
<dbReference type="PRINTS" id="PR00458">
    <property type="entry name" value="PEROXIDASE"/>
</dbReference>
<feature type="binding site" evidence="18">
    <location>
        <position position="102"/>
    </location>
    <ligand>
        <name>Ca(2+)</name>
        <dbReference type="ChEBI" id="CHEBI:29108"/>
        <label>1</label>
    </ligand>
</feature>
<dbReference type="InterPro" id="IPR010255">
    <property type="entry name" value="Haem_peroxidase_sf"/>
</dbReference>
<feature type="disulfide bond" evidence="20">
    <location>
        <begin position="36"/>
        <end position="129"/>
    </location>
</feature>
<keyword evidence="25" id="KW-1185">Reference proteome</keyword>
<feature type="binding site" evidence="17">
    <location>
        <position position="177"/>
    </location>
    <ligand>
        <name>substrate</name>
    </ligand>
</feature>
<dbReference type="OMA" id="IAMERMS"/>
<comment type="function">
    <text evidence="2">Removal of H(2)O(2), oxidation of toxic reductants, biosynthesis and degradation of lignin, suberization, auxin catabolism, response to environmental stresses such as wounding, pathogen attack and oxidative stress. These functions might be dependent on each isozyme/isoform in each plant tissue.</text>
</comment>
<dbReference type="GO" id="GO:0004601">
    <property type="term" value="F:peroxidase activity"/>
    <property type="evidence" value="ECO:0000318"/>
    <property type="project" value="GO_Central"/>
</dbReference>
<feature type="binding site" evidence="18">
    <location>
        <position position="74"/>
    </location>
    <ligand>
        <name>Ca(2+)</name>
        <dbReference type="ChEBI" id="CHEBI:29108"/>
        <label>1</label>
    </ligand>
</feature>
<feature type="binding site" evidence="18">
    <location>
        <position position="208"/>
    </location>
    <ligand>
        <name>Ca(2+)</name>
        <dbReference type="ChEBI" id="CHEBI:29108"/>
        <label>2</label>
    </ligand>
</feature>